<keyword evidence="1" id="KW-0732">Signal</keyword>
<evidence type="ECO:0000313" key="2">
    <source>
        <dbReference type="EMBL" id="KAK0511601.1"/>
    </source>
</evidence>
<comment type="caution">
    <text evidence="2">The sequence shown here is derived from an EMBL/GenBank/DDBJ whole genome shotgun (WGS) entry which is preliminary data.</text>
</comment>
<dbReference type="PANTHER" id="PTHR42060:SF1">
    <property type="entry name" value="NHL REPEAT-CONTAINING PROTEIN"/>
    <property type="match status" value="1"/>
</dbReference>
<name>A0AA39U9R0_9LECA</name>
<reference evidence="2" key="1">
    <citation type="submission" date="2023-03" db="EMBL/GenBank/DDBJ databases">
        <title>Complete genome of Cladonia borealis.</title>
        <authorList>
            <person name="Park H."/>
        </authorList>
    </citation>
    <scope>NUCLEOTIDE SEQUENCE</scope>
    <source>
        <strain evidence="2">ANT050790</strain>
    </source>
</reference>
<dbReference type="EMBL" id="JAFEKC020000013">
    <property type="protein sequence ID" value="KAK0511601.1"/>
    <property type="molecule type" value="Genomic_DNA"/>
</dbReference>
<dbReference type="InterPro" id="IPR011042">
    <property type="entry name" value="6-blade_b-propeller_TolB-like"/>
</dbReference>
<proteinExistence type="predicted"/>
<dbReference type="AlphaFoldDB" id="A0AA39U9R0"/>
<evidence type="ECO:0000256" key="1">
    <source>
        <dbReference type="SAM" id="SignalP"/>
    </source>
</evidence>
<dbReference type="Proteomes" id="UP001166286">
    <property type="component" value="Unassembled WGS sequence"/>
</dbReference>
<sequence length="334" mass="34884">MHIPTPSSFFPALLPLFLPLTTALLPTHLIYEAAVGTWYENLAVRASGSILLTEITAPNLYMIDPLSPNPKPTLVHTFTSALWLVGITETTPDIFHLVAANGTLATLSSTPGSNRIFQVAFPPGRDTPEIKLTATLPEAQLLNGLTTLNPTTVLAADSAKGVVWAVDVETGDSRIAIADPLMLPTSAFPLGINGLHIRDQTLYFTNSALDLFAKIPIHPDGTAAGSAVNISHAPADASYDDFAISENSDLAFLVTNTGNSLEDVGLRGEPQVIVAGNLNSTELAEPTSAAFGRGEGGEGVVYVTTGGGLVAPVNGDETVGAQLVAVDIRGLGRR</sequence>
<dbReference type="SUPFAM" id="SSF63829">
    <property type="entry name" value="Calcium-dependent phosphotriesterase"/>
    <property type="match status" value="1"/>
</dbReference>
<organism evidence="2 3">
    <name type="scientific">Cladonia borealis</name>
    <dbReference type="NCBI Taxonomy" id="184061"/>
    <lineage>
        <taxon>Eukaryota</taxon>
        <taxon>Fungi</taxon>
        <taxon>Dikarya</taxon>
        <taxon>Ascomycota</taxon>
        <taxon>Pezizomycotina</taxon>
        <taxon>Lecanoromycetes</taxon>
        <taxon>OSLEUM clade</taxon>
        <taxon>Lecanoromycetidae</taxon>
        <taxon>Lecanorales</taxon>
        <taxon>Lecanorineae</taxon>
        <taxon>Cladoniaceae</taxon>
        <taxon>Cladonia</taxon>
    </lineage>
</organism>
<feature type="signal peptide" evidence="1">
    <location>
        <begin position="1"/>
        <end position="23"/>
    </location>
</feature>
<dbReference type="PANTHER" id="PTHR42060">
    <property type="entry name" value="NHL REPEAT-CONTAINING PROTEIN-RELATED"/>
    <property type="match status" value="1"/>
</dbReference>
<keyword evidence="3" id="KW-1185">Reference proteome</keyword>
<protein>
    <submittedName>
        <fullName evidence="2">Uncharacterized protein</fullName>
    </submittedName>
</protein>
<gene>
    <name evidence="2" type="ORF">JMJ35_006174</name>
</gene>
<dbReference type="InterPro" id="IPR052998">
    <property type="entry name" value="Hetero-Diels-Alderase-like"/>
</dbReference>
<accession>A0AA39U9R0</accession>
<dbReference type="Gene3D" id="2.120.10.30">
    <property type="entry name" value="TolB, C-terminal domain"/>
    <property type="match status" value="1"/>
</dbReference>
<feature type="chain" id="PRO_5041325863" evidence="1">
    <location>
        <begin position="24"/>
        <end position="334"/>
    </location>
</feature>
<evidence type="ECO:0000313" key="3">
    <source>
        <dbReference type="Proteomes" id="UP001166286"/>
    </source>
</evidence>